<dbReference type="Gene3D" id="1.10.555.10">
    <property type="entry name" value="Rho GTPase activation protein"/>
    <property type="match status" value="1"/>
</dbReference>
<sequence length="691" mass="72737">MTDKALPLPPHGASPFSNSAPSSPNLSSPPSSKFQPLAINISHSPNTLEPPQASPRRGSIAAHLMNFASKSTTSLSILSSSAPSANSPLGPGHPHHDDETRSQVMPLRSSPFSNPFKKLQSTFHSSGSSKKSLDSGSVKTEKLASSASSVHSMMSWRSKGAEILSKKAWGRTRKNSEPTLGAKGLPTTPLFGSSLEEAVRMSHIPGTPMVPAILVRCTEFLEAKGIDEVGLYRVPGSHASVQKLKLMFDSGKDHNLLAMDAIDPNDIATLLKLYLRELPTPLLPAVFLEQFQTLLSTDRQICHNLRGILIGLPRPNYVVLSYLCHHLSRIAAHADKTKMNVSNLGVVFAPTLSIGSVLFRALLGGYYDTVDTAESREKGLKIVWGGLLQDVEYEVTAEWPEDSTYPLQPPLTPAQEIVHASTLAIPSSNTFPQFSQSAPADHTFTAPPSSIGMALSAASATTDDEEAKLMAAMVLREELASRDRHQDDETSSNASSSSGSISCTDTTAISAVSSPGMAAKDQAFEASFTSPSMAFSPPSSSTPHLPSHLTSAATTATSTASGSSSQNIFSTASTIPILLQDSTPKTGVSLLSPPPSLESSSSSMAPIVHITIDTGSPLSAEFGSLFDPQQFTEVTSAATAGETKEVVTEKSVEAVVVGAPVTPPVEVPHKTTAVSGGAPQLPPLEGLMIAL</sequence>
<dbReference type="InterPro" id="IPR000198">
    <property type="entry name" value="RhoGAP_dom"/>
</dbReference>
<organism evidence="4 5">
    <name type="scientific">Linnemannia gamsii</name>
    <dbReference type="NCBI Taxonomy" id="64522"/>
    <lineage>
        <taxon>Eukaryota</taxon>
        <taxon>Fungi</taxon>
        <taxon>Fungi incertae sedis</taxon>
        <taxon>Mucoromycota</taxon>
        <taxon>Mortierellomycotina</taxon>
        <taxon>Mortierellomycetes</taxon>
        <taxon>Mortierellales</taxon>
        <taxon>Mortierellaceae</taxon>
        <taxon>Linnemannia</taxon>
    </lineage>
</organism>
<dbReference type="SUPFAM" id="SSF48350">
    <property type="entry name" value="GTPase activation domain, GAP"/>
    <property type="match status" value="1"/>
</dbReference>
<name>A0ABQ7K8B2_9FUNG</name>
<dbReference type="Proteomes" id="UP001194696">
    <property type="component" value="Unassembled WGS sequence"/>
</dbReference>
<keyword evidence="5" id="KW-1185">Reference proteome</keyword>
<comment type="caution">
    <text evidence="4">The sequence shown here is derived from an EMBL/GenBank/DDBJ whole genome shotgun (WGS) entry which is preliminary data.</text>
</comment>
<proteinExistence type="predicted"/>
<dbReference type="InterPro" id="IPR008936">
    <property type="entry name" value="Rho_GTPase_activation_prot"/>
</dbReference>
<dbReference type="InterPro" id="IPR050729">
    <property type="entry name" value="Rho-GAP"/>
</dbReference>
<protein>
    <recommendedName>
        <fullName evidence="3">Rho-GAP domain-containing protein</fullName>
    </recommendedName>
</protein>
<feature type="compositionally biased region" description="Low complexity" evidence="2">
    <location>
        <begin position="13"/>
        <end position="32"/>
    </location>
</feature>
<evidence type="ECO:0000259" key="3">
    <source>
        <dbReference type="PROSITE" id="PS50238"/>
    </source>
</evidence>
<feature type="region of interest" description="Disordered" evidence="2">
    <location>
        <begin position="480"/>
        <end position="503"/>
    </location>
</feature>
<feature type="compositionally biased region" description="Low complexity" evidence="2">
    <location>
        <begin position="125"/>
        <end position="137"/>
    </location>
</feature>
<accession>A0ABQ7K8B2</accession>
<evidence type="ECO:0000313" key="5">
    <source>
        <dbReference type="Proteomes" id="UP001194696"/>
    </source>
</evidence>
<feature type="region of interest" description="Disordered" evidence="2">
    <location>
        <begin position="530"/>
        <end position="566"/>
    </location>
</feature>
<gene>
    <name evidence="4" type="ORF">BGZ96_002769</name>
</gene>
<dbReference type="Pfam" id="PF00620">
    <property type="entry name" value="RhoGAP"/>
    <property type="match status" value="1"/>
</dbReference>
<evidence type="ECO:0000313" key="4">
    <source>
        <dbReference type="EMBL" id="KAG0293483.1"/>
    </source>
</evidence>
<feature type="compositionally biased region" description="Low complexity" evidence="2">
    <location>
        <begin position="530"/>
        <end position="565"/>
    </location>
</feature>
<evidence type="ECO:0000256" key="1">
    <source>
        <dbReference type="ARBA" id="ARBA00022468"/>
    </source>
</evidence>
<feature type="region of interest" description="Disordered" evidence="2">
    <location>
        <begin position="1"/>
        <end position="57"/>
    </location>
</feature>
<feature type="compositionally biased region" description="Low complexity" evidence="2">
    <location>
        <begin position="78"/>
        <end position="90"/>
    </location>
</feature>
<dbReference type="PROSITE" id="PS50238">
    <property type="entry name" value="RHOGAP"/>
    <property type="match status" value="1"/>
</dbReference>
<dbReference type="CDD" id="cd00159">
    <property type="entry name" value="RhoGAP"/>
    <property type="match status" value="1"/>
</dbReference>
<dbReference type="PANTHER" id="PTHR23176:SF129">
    <property type="entry name" value="RHO GTPASE ACTIVATING PROTEIN AT 16F, ISOFORM E-RELATED"/>
    <property type="match status" value="1"/>
</dbReference>
<dbReference type="EMBL" id="JAAAIM010000154">
    <property type="protein sequence ID" value="KAG0293483.1"/>
    <property type="molecule type" value="Genomic_DNA"/>
</dbReference>
<reference evidence="4 5" key="1">
    <citation type="journal article" date="2020" name="Fungal Divers.">
        <title>Resolving the Mortierellaceae phylogeny through synthesis of multi-gene phylogenetics and phylogenomics.</title>
        <authorList>
            <person name="Vandepol N."/>
            <person name="Liber J."/>
            <person name="Desiro A."/>
            <person name="Na H."/>
            <person name="Kennedy M."/>
            <person name="Barry K."/>
            <person name="Grigoriev I.V."/>
            <person name="Miller A.N."/>
            <person name="O'Donnell K."/>
            <person name="Stajich J.E."/>
            <person name="Bonito G."/>
        </authorList>
    </citation>
    <scope>NUCLEOTIDE SEQUENCE [LARGE SCALE GENOMIC DNA]</scope>
    <source>
        <strain evidence="4 5">AD045</strain>
    </source>
</reference>
<dbReference type="PANTHER" id="PTHR23176">
    <property type="entry name" value="RHO/RAC/CDC GTPASE-ACTIVATING PROTEIN"/>
    <property type="match status" value="1"/>
</dbReference>
<dbReference type="SMART" id="SM00324">
    <property type="entry name" value="RhoGAP"/>
    <property type="match status" value="1"/>
</dbReference>
<feature type="compositionally biased region" description="Low complexity" evidence="2">
    <location>
        <begin position="491"/>
        <end position="503"/>
    </location>
</feature>
<feature type="region of interest" description="Disordered" evidence="2">
    <location>
        <begin position="78"/>
        <end position="138"/>
    </location>
</feature>
<feature type="domain" description="Rho-GAP" evidence="3">
    <location>
        <begin position="193"/>
        <end position="395"/>
    </location>
</feature>
<evidence type="ECO:0000256" key="2">
    <source>
        <dbReference type="SAM" id="MobiDB-lite"/>
    </source>
</evidence>
<keyword evidence="1" id="KW-0343">GTPase activation</keyword>